<dbReference type="EMBL" id="CP042306">
    <property type="protein sequence ID" value="QDZ07483.1"/>
    <property type="molecule type" value="Genomic_DNA"/>
</dbReference>
<dbReference type="Proteomes" id="UP000315673">
    <property type="component" value="Chromosome"/>
</dbReference>
<evidence type="ECO:0000313" key="2">
    <source>
        <dbReference type="Proteomes" id="UP000315673"/>
    </source>
</evidence>
<name>A0A5B8LHB3_9SPHN</name>
<organism evidence="1 2">
    <name type="scientific">Sphingomonas panacisoli</name>
    <dbReference type="NCBI Taxonomy" id="1813879"/>
    <lineage>
        <taxon>Bacteria</taxon>
        <taxon>Pseudomonadati</taxon>
        <taxon>Pseudomonadota</taxon>
        <taxon>Alphaproteobacteria</taxon>
        <taxon>Sphingomonadales</taxon>
        <taxon>Sphingomonadaceae</taxon>
        <taxon>Sphingomonas</taxon>
    </lineage>
</organism>
<accession>A0A5B8LHB3</accession>
<protein>
    <submittedName>
        <fullName evidence="1">Uncharacterized protein</fullName>
    </submittedName>
</protein>
<dbReference type="AlphaFoldDB" id="A0A5B8LHB3"/>
<dbReference type="KEGG" id="spai:FPZ24_08295"/>
<reference evidence="1 2" key="1">
    <citation type="submission" date="2019-07" db="EMBL/GenBank/DDBJ databases">
        <title>Full genome sequence of Sphingomonas sp. 4R-6-7(HKS19).</title>
        <authorList>
            <person name="Im W.-T."/>
        </authorList>
    </citation>
    <scope>NUCLEOTIDE SEQUENCE [LARGE SCALE GENOMIC DNA]</scope>
    <source>
        <strain evidence="1 2">HKS19</strain>
    </source>
</reference>
<dbReference type="OrthoDB" id="9964722at2"/>
<dbReference type="RefSeq" id="WP_146570973.1">
    <property type="nucleotide sequence ID" value="NZ_CP042306.1"/>
</dbReference>
<sequence length="88" mass="9752">MTDKVHQFDAMKSLLHADPEYAQALHANIAMPLMDNLGITHEQANLGGAVVLRHLFDVDVTKHEHYPYPAHDSRSVPLCGDMAEALYG</sequence>
<keyword evidence="2" id="KW-1185">Reference proteome</keyword>
<proteinExistence type="predicted"/>
<gene>
    <name evidence="1" type="ORF">FPZ24_08295</name>
</gene>
<evidence type="ECO:0000313" key="1">
    <source>
        <dbReference type="EMBL" id="QDZ07483.1"/>
    </source>
</evidence>